<dbReference type="GO" id="GO:0000160">
    <property type="term" value="P:phosphorelay signal transduction system"/>
    <property type="evidence" value="ECO:0007669"/>
    <property type="project" value="UniProtKB-KW"/>
</dbReference>
<dbReference type="SUPFAM" id="SSF52172">
    <property type="entry name" value="CheY-like"/>
    <property type="match status" value="1"/>
</dbReference>
<proteinExistence type="predicted"/>
<dbReference type="InterPro" id="IPR016032">
    <property type="entry name" value="Sig_transdc_resp-reg_C-effctor"/>
</dbReference>
<evidence type="ECO:0000256" key="2">
    <source>
        <dbReference type="ARBA" id="ARBA00023012"/>
    </source>
</evidence>
<keyword evidence="4" id="KW-0238">DNA-binding</keyword>
<dbReference type="Pfam" id="PF03704">
    <property type="entry name" value="BTAD"/>
    <property type="match status" value="1"/>
</dbReference>
<dbReference type="EMBL" id="NPCC01000011">
    <property type="protein sequence ID" value="PAE89105.1"/>
    <property type="molecule type" value="Genomic_DNA"/>
</dbReference>
<accession>A0A268P1A0</accession>
<keyword evidence="5" id="KW-0804">Transcription</keyword>
<dbReference type="Pfam" id="PF00072">
    <property type="entry name" value="Response_reg"/>
    <property type="match status" value="1"/>
</dbReference>
<dbReference type="SMART" id="SM00448">
    <property type="entry name" value="REC"/>
    <property type="match status" value="1"/>
</dbReference>
<organism evidence="8 9">
    <name type="scientific">Shouchella clausii</name>
    <name type="common">Alkalihalobacillus clausii</name>
    <dbReference type="NCBI Taxonomy" id="79880"/>
    <lineage>
        <taxon>Bacteria</taxon>
        <taxon>Bacillati</taxon>
        <taxon>Bacillota</taxon>
        <taxon>Bacilli</taxon>
        <taxon>Bacillales</taxon>
        <taxon>Bacillaceae</taxon>
        <taxon>Shouchella</taxon>
    </lineage>
</organism>
<feature type="domain" description="Response regulatory" evidence="7">
    <location>
        <begin position="2"/>
        <end position="116"/>
    </location>
</feature>
<evidence type="ECO:0000256" key="5">
    <source>
        <dbReference type="ARBA" id="ARBA00023163"/>
    </source>
</evidence>
<dbReference type="InterPro" id="IPR011990">
    <property type="entry name" value="TPR-like_helical_dom_sf"/>
</dbReference>
<dbReference type="InterPro" id="IPR001789">
    <property type="entry name" value="Sig_transdc_resp-reg_receiver"/>
</dbReference>
<keyword evidence="3" id="KW-0805">Transcription regulation</keyword>
<dbReference type="Gene3D" id="1.25.40.10">
    <property type="entry name" value="Tetratricopeptide repeat domain"/>
    <property type="match status" value="1"/>
</dbReference>
<dbReference type="SUPFAM" id="SSF48452">
    <property type="entry name" value="TPR-like"/>
    <property type="match status" value="1"/>
</dbReference>
<dbReference type="InterPro" id="IPR051677">
    <property type="entry name" value="AfsR-DnrI-RedD_regulator"/>
</dbReference>
<dbReference type="SMART" id="SM01043">
    <property type="entry name" value="BTAD"/>
    <property type="match status" value="1"/>
</dbReference>
<evidence type="ECO:0000256" key="3">
    <source>
        <dbReference type="ARBA" id="ARBA00023015"/>
    </source>
</evidence>
<dbReference type="PANTHER" id="PTHR35807:SF2">
    <property type="entry name" value="TRANSCRIPTIONAL ACTIVATOR DOMAIN"/>
    <property type="match status" value="1"/>
</dbReference>
<dbReference type="InterPro" id="IPR005158">
    <property type="entry name" value="BTAD"/>
</dbReference>
<comment type="caution">
    <text evidence="8">The sequence shown here is derived from an EMBL/GenBank/DDBJ whole genome shotgun (WGS) entry which is preliminary data.</text>
</comment>
<evidence type="ECO:0000256" key="6">
    <source>
        <dbReference type="PROSITE-ProRule" id="PRU00169"/>
    </source>
</evidence>
<dbReference type="RefSeq" id="WP_095326503.1">
    <property type="nucleotide sequence ID" value="NZ_NPCC01000011.1"/>
</dbReference>
<dbReference type="Gene3D" id="3.40.50.2300">
    <property type="match status" value="1"/>
</dbReference>
<gene>
    <name evidence="8" type="ORF">CHH72_09690</name>
</gene>
<dbReference type="Proteomes" id="UP000216207">
    <property type="component" value="Unassembled WGS sequence"/>
</dbReference>
<dbReference type="AlphaFoldDB" id="A0A268P1A0"/>
<dbReference type="Gene3D" id="1.10.10.10">
    <property type="entry name" value="Winged helix-like DNA-binding domain superfamily/Winged helix DNA-binding domain"/>
    <property type="match status" value="1"/>
</dbReference>
<reference evidence="8 9" key="1">
    <citation type="submission" date="2017-07" db="EMBL/GenBank/DDBJ databases">
        <title>Isolation and whole genome analysis of endospore-forming bacteria from heroin.</title>
        <authorList>
            <person name="Kalinowski J."/>
            <person name="Ahrens B."/>
            <person name="Al-Dilaimi A."/>
            <person name="Winkler A."/>
            <person name="Wibberg D."/>
            <person name="Schleenbecker U."/>
            <person name="Ruckert C."/>
            <person name="Wolfel R."/>
            <person name="Grass G."/>
        </authorList>
    </citation>
    <scope>NUCLEOTIDE SEQUENCE [LARGE SCALE GENOMIC DNA]</scope>
    <source>
        <strain evidence="8 9">7539</strain>
    </source>
</reference>
<dbReference type="PROSITE" id="PS50110">
    <property type="entry name" value="RESPONSE_REGULATORY"/>
    <property type="match status" value="1"/>
</dbReference>
<feature type="modified residue" description="4-aspartylphosphate" evidence="6">
    <location>
        <position position="53"/>
    </location>
</feature>
<keyword evidence="2" id="KW-0902">Two-component regulatory system</keyword>
<dbReference type="GO" id="GO:0006355">
    <property type="term" value="P:regulation of DNA-templated transcription"/>
    <property type="evidence" value="ECO:0007669"/>
    <property type="project" value="InterPro"/>
</dbReference>
<dbReference type="GO" id="GO:0005737">
    <property type="term" value="C:cytoplasm"/>
    <property type="evidence" value="ECO:0007669"/>
    <property type="project" value="UniProtKB-SubCell"/>
</dbReference>
<dbReference type="SUPFAM" id="SSF46894">
    <property type="entry name" value="C-terminal effector domain of the bipartite response regulators"/>
    <property type="match status" value="1"/>
</dbReference>
<comment type="subcellular location">
    <subcellularLocation>
        <location evidence="1">Cytoplasm</location>
    </subcellularLocation>
</comment>
<keyword evidence="6" id="KW-0597">Phosphoprotein</keyword>
<evidence type="ECO:0000313" key="8">
    <source>
        <dbReference type="EMBL" id="PAE89105.1"/>
    </source>
</evidence>
<dbReference type="GO" id="GO:0003677">
    <property type="term" value="F:DNA binding"/>
    <property type="evidence" value="ECO:0007669"/>
    <property type="project" value="UniProtKB-KW"/>
</dbReference>
<evidence type="ECO:0000313" key="9">
    <source>
        <dbReference type="Proteomes" id="UP000216207"/>
    </source>
</evidence>
<dbReference type="PANTHER" id="PTHR35807">
    <property type="entry name" value="TRANSCRIPTIONAL REGULATOR REDD-RELATED"/>
    <property type="match status" value="1"/>
</dbReference>
<evidence type="ECO:0000256" key="4">
    <source>
        <dbReference type="ARBA" id="ARBA00023125"/>
    </source>
</evidence>
<dbReference type="InterPro" id="IPR011006">
    <property type="entry name" value="CheY-like_superfamily"/>
</dbReference>
<protein>
    <recommendedName>
        <fullName evidence="7">Response regulatory domain-containing protein</fullName>
    </recommendedName>
</protein>
<name>A0A268P1A0_SHOCL</name>
<sequence length="372" mass="43454">MKAVLVDDEPHALTFLENQLLGVGDVEITGSFTSASTALNWVLSTPPDLLFLDIEIANVNGMELAETVLSKHPDIQIVFVTAYQEYAVKAFELNAVDYIMKPISKNRLKKTLERLQTKKQQESIPAEKTTICCLPSLQFFSGEKPIHIHWRTSKAKGLFLFLLHHLGHHVRKDVIIETFWPDSDYKKAYAQLYSTVYLIRKTLTSVFPSIRIDNFEQSYTLEVGDIHIDYLEWEKKWSQLPALSDSTLPAYLTLLDEYRGDYLHEEDYLWAENRREHLKNLWRETATTVADYLFEQGRYEQAARLGQKIQEMYPFLEESYCMLMRIYAALNEPFYFEKQYNKLVHMLDEEFAIAPSPDLIKLRDECRKQLTE</sequence>
<dbReference type="InterPro" id="IPR036388">
    <property type="entry name" value="WH-like_DNA-bd_sf"/>
</dbReference>
<evidence type="ECO:0000256" key="1">
    <source>
        <dbReference type="ARBA" id="ARBA00004496"/>
    </source>
</evidence>
<evidence type="ECO:0000259" key="7">
    <source>
        <dbReference type="PROSITE" id="PS50110"/>
    </source>
</evidence>